<sequence length="543" mass="61185">MLRRSSPVRLTSHLQISAAGSRPMTDSSSTPNAGAKAKKTKNDGRDPEVIRAKLEERARKRAEREAVGAQPPSLHLKPEQGKLNFIKREWIDLRKEQRWQERFGERKLNGRTLRLMTWNMLAQGLIRRTLFPGSDCLKWKDRGATLTRQILVYDPEIACLQEVDRVDHHGPILAQAGYDMSYHIGYSKKVHGLMIAWKRDRYRLCTAFHGARLEEAKAEEAPEPGRQALQAGELLVKLDDAGPGLSHVTRNIGLAVGLERIDEPAQGCIIVTHHLFWHARYSYERARQMGLLIQRVMEWRASSPVAKDWPVVVAGDYNSQPYDVLYSLMTGSPLSETHRAILHDSSVVHKSVDGASARRVTAETDNDEDDLQEEGAAGADSSKRENGLEDGPSYVDADGDEDRVLKGCREARSADALLTQAQLEDLYRDQRWQSAYGHAYHLVASEDGNRFGDRDERWQPQSKPSEEDDAVKLGCHEPMWTNFTPLWRCTLDYIFVALPKDSELIVTGLLPTHRTAIAEPGLPHSEKEPSDHFSLMCELVLPA</sequence>
<feature type="domain" description="Endonuclease/exonuclease/phosphatase" evidence="4">
    <location>
        <begin position="116"/>
        <end position="330"/>
    </location>
</feature>
<feature type="compositionally biased region" description="Basic and acidic residues" evidence="3">
    <location>
        <begin position="40"/>
        <end position="66"/>
    </location>
</feature>
<proteinExistence type="inferred from homology"/>
<dbReference type="InParanoid" id="G7EB71"/>
<feature type="compositionally biased region" description="Acidic residues" evidence="3">
    <location>
        <begin position="364"/>
        <end position="373"/>
    </location>
</feature>
<dbReference type="SUPFAM" id="SSF56219">
    <property type="entry name" value="DNase I-like"/>
    <property type="match status" value="1"/>
</dbReference>
<dbReference type="OrthoDB" id="428734at2759"/>
<accession>G7EB71</accession>
<dbReference type="GO" id="GO:0000175">
    <property type="term" value="F:3'-5'-RNA exonuclease activity"/>
    <property type="evidence" value="ECO:0007669"/>
    <property type="project" value="TreeGrafter"/>
</dbReference>
<feature type="region of interest" description="Disordered" evidence="3">
    <location>
        <begin position="1"/>
        <end position="78"/>
    </location>
</feature>
<evidence type="ECO:0000256" key="3">
    <source>
        <dbReference type="SAM" id="MobiDB-lite"/>
    </source>
</evidence>
<dbReference type="EMBL" id="BABT02000261">
    <property type="protein sequence ID" value="GAB00082.1"/>
    <property type="molecule type" value="Genomic_DNA"/>
</dbReference>
<gene>
    <name evidence="5" type="primary">Mo06784</name>
    <name evidence="5" type="ORF">E5Q_06784</name>
</gene>
<feature type="region of interest" description="Disordered" evidence="3">
    <location>
        <begin position="353"/>
        <end position="400"/>
    </location>
</feature>
<feature type="region of interest" description="Disordered" evidence="3">
    <location>
        <begin position="449"/>
        <end position="469"/>
    </location>
</feature>
<evidence type="ECO:0000259" key="4">
    <source>
        <dbReference type="Pfam" id="PF03372"/>
    </source>
</evidence>
<feature type="compositionally biased region" description="Basic and acidic residues" evidence="3">
    <location>
        <begin position="449"/>
        <end position="458"/>
    </location>
</feature>
<keyword evidence="6" id="KW-1185">Reference proteome</keyword>
<dbReference type="AlphaFoldDB" id="G7EB71"/>
<dbReference type="InterPro" id="IPR050410">
    <property type="entry name" value="CCR4/nocturin_mRNA_transcr"/>
</dbReference>
<dbReference type="PANTHER" id="PTHR12121:SF45">
    <property type="entry name" value="NOCTURNIN"/>
    <property type="match status" value="1"/>
</dbReference>
<dbReference type="Gene3D" id="3.60.10.10">
    <property type="entry name" value="Endonuclease/exonuclease/phosphatase"/>
    <property type="match status" value="1"/>
</dbReference>
<protein>
    <recommendedName>
        <fullName evidence="4">Endonuclease/exonuclease/phosphatase domain-containing protein</fullName>
    </recommendedName>
</protein>
<dbReference type="Proteomes" id="UP000009131">
    <property type="component" value="Unassembled WGS sequence"/>
</dbReference>
<dbReference type="HOGENOM" id="CLU_034867_0_0_1"/>
<evidence type="ECO:0000256" key="2">
    <source>
        <dbReference type="ARBA" id="ARBA00022801"/>
    </source>
</evidence>
<dbReference type="GO" id="GO:0006139">
    <property type="term" value="P:nucleobase-containing compound metabolic process"/>
    <property type="evidence" value="ECO:0007669"/>
    <property type="project" value="UniProtKB-ARBA"/>
</dbReference>
<dbReference type="Pfam" id="PF03372">
    <property type="entry name" value="Exo_endo_phos"/>
    <property type="match status" value="1"/>
</dbReference>
<dbReference type="eggNOG" id="KOG2338">
    <property type="taxonomic scope" value="Eukaryota"/>
</dbReference>
<dbReference type="PANTHER" id="PTHR12121">
    <property type="entry name" value="CARBON CATABOLITE REPRESSOR PROTEIN 4"/>
    <property type="match status" value="1"/>
</dbReference>
<reference evidence="5 6" key="2">
    <citation type="journal article" date="2012" name="Open Biol.">
        <title>Characteristics of nucleosomes and linker DNA regions on the genome of the basidiomycete Mixia osmundae revealed by mono- and dinucleosome mapping.</title>
        <authorList>
            <person name="Nishida H."/>
            <person name="Kondo S."/>
            <person name="Matsumoto T."/>
            <person name="Suzuki Y."/>
            <person name="Yoshikawa H."/>
            <person name="Taylor T.D."/>
            <person name="Sugiyama J."/>
        </authorList>
    </citation>
    <scope>NUCLEOTIDE SEQUENCE [LARGE SCALE GENOMIC DNA]</scope>
    <source>
        <strain evidence="6">CBS 9802 / IAM 14324 / JCM 22182 / KY 12970</strain>
    </source>
</reference>
<reference evidence="5 6" key="1">
    <citation type="journal article" date="2011" name="J. Gen. Appl. Microbiol.">
        <title>Draft genome sequencing of the enigmatic basidiomycete Mixia osmundae.</title>
        <authorList>
            <person name="Nishida H."/>
            <person name="Nagatsuka Y."/>
            <person name="Sugiyama J."/>
        </authorList>
    </citation>
    <scope>NUCLEOTIDE SEQUENCE [LARGE SCALE GENOMIC DNA]</scope>
    <source>
        <strain evidence="6">CBS 9802 / IAM 14324 / JCM 22182 / KY 12970</strain>
    </source>
</reference>
<comment type="similarity">
    <text evidence="1">Belongs to the CCR4/nocturin family.</text>
</comment>
<dbReference type="InterPro" id="IPR005135">
    <property type="entry name" value="Endo/exonuclease/phosphatase"/>
</dbReference>
<keyword evidence="2" id="KW-0378">Hydrolase</keyword>
<evidence type="ECO:0000256" key="1">
    <source>
        <dbReference type="ARBA" id="ARBA00010774"/>
    </source>
</evidence>
<evidence type="ECO:0000313" key="6">
    <source>
        <dbReference type="Proteomes" id="UP000009131"/>
    </source>
</evidence>
<dbReference type="InterPro" id="IPR036691">
    <property type="entry name" value="Endo/exonu/phosph_ase_sf"/>
</dbReference>
<organism evidence="5 6">
    <name type="scientific">Mixia osmundae (strain CBS 9802 / IAM 14324 / JCM 22182 / KY 12970)</name>
    <dbReference type="NCBI Taxonomy" id="764103"/>
    <lineage>
        <taxon>Eukaryota</taxon>
        <taxon>Fungi</taxon>
        <taxon>Dikarya</taxon>
        <taxon>Basidiomycota</taxon>
        <taxon>Pucciniomycotina</taxon>
        <taxon>Mixiomycetes</taxon>
        <taxon>Mixiales</taxon>
        <taxon>Mixiaceae</taxon>
        <taxon>Mixia</taxon>
    </lineage>
</organism>
<comment type="caution">
    <text evidence="5">The sequence shown here is derived from an EMBL/GenBank/DDBJ whole genome shotgun (WGS) entry which is preliminary data.</text>
</comment>
<evidence type="ECO:0000313" key="5">
    <source>
        <dbReference type="EMBL" id="GAB00082.1"/>
    </source>
</evidence>
<name>G7EB71_MIXOS</name>